<dbReference type="Proteomes" id="UP000239706">
    <property type="component" value="Unassembled WGS sequence"/>
</dbReference>
<sequence>MYCPYFGYLEDCEFISENMYRQFSPPGGSPPPGVGTQGPGGPGGHGAPSGPPPSITPHKAGIQTKAIESGAVRPCQYRYIYIWLDNGSSFWAYLTYVGRKSISGWRWNGRRWVYFGIDTRRIESFVCY</sequence>
<organism evidence="2 3">
    <name type="scientific">Clostridium liquoris</name>
    <dbReference type="NCBI Taxonomy" id="1289519"/>
    <lineage>
        <taxon>Bacteria</taxon>
        <taxon>Bacillati</taxon>
        <taxon>Bacillota</taxon>
        <taxon>Clostridia</taxon>
        <taxon>Eubacteriales</taxon>
        <taxon>Clostridiaceae</taxon>
        <taxon>Clostridium</taxon>
    </lineage>
</organism>
<dbReference type="EMBL" id="PVXO01000055">
    <property type="protein sequence ID" value="PRR77912.1"/>
    <property type="molecule type" value="Genomic_DNA"/>
</dbReference>
<reference evidence="2 3" key="1">
    <citation type="submission" date="2018-03" db="EMBL/GenBank/DDBJ databases">
        <title>Genome sequence of Clostridium liquoris DSM 100320.</title>
        <authorList>
            <person name="Poehlein A."/>
            <person name="Daniel R."/>
        </authorList>
    </citation>
    <scope>NUCLEOTIDE SEQUENCE [LARGE SCALE GENOMIC DNA]</scope>
    <source>
        <strain evidence="2 3">DSM 100320</strain>
    </source>
</reference>
<gene>
    <name evidence="2" type="ORF">CLLI_21220</name>
</gene>
<evidence type="ECO:0008006" key="4">
    <source>
        <dbReference type="Google" id="ProtNLM"/>
    </source>
</evidence>
<keyword evidence="3" id="KW-1185">Reference proteome</keyword>
<proteinExistence type="predicted"/>
<feature type="region of interest" description="Disordered" evidence="1">
    <location>
        <begin position="24"/>
        <end position="60"/>
    </location>
</feature>
<feature type="compositionally biased region" description="Gly residues" evidence="1">
    <location>
        <begin position="35"/>
        <end position="47"/>
    </location>
</feature>
<protein>
    <recommendedName>
        <fullName evidence="4">Transporter</fullName>
    </recommendedName>
</protein>
<dbReference type="AlphaFoldDB" id="A0A2T0B225"/>
<evidence type="ECO:0000313" key="2">
    <source>
        <dbReference type="EMBL" id="PRR77912.1"/>
    </source>
</evidence>
<dbReference type="OrthoDB" id="2068061at2"/>
<evidence type="ECO:0000313" key="3">
    <source>
        <dbReference type="Proteomes" id="UP000239706"/>
    </source>
</evidence>
<evidence type="ECO:0000256" key="1">
    <source>
        <dbReference type="SAM" id="MobiDB-lite"/>
    </source>
</evidence>
<accession>A0A2T0B225</accession>
<name>A0A2T0B225_9CLOT</name>
<dbReference type="RefSeq" id="WP_106064191.1">
    <property type="nucleotide sequence ID" value="NZ_PVXO01000055.1"/>
</dbReference>
<comment type="caution">
    <text evidence="2">The sequence shown here is derived from an EMBL/GenBank/DDBJ whole genome shotgun (WGS) entry which is preliminary data.</text>
</comment>